<dbReference type="GeneID" id="97391349"/>
<dbReference type="GO" id="GO:0004849">
    <property type="term" value="F:uridine kinase activity"/>
    <property type="evidence" value="ECO:0007669"/>
    <property type="project" value="UniProtKB-EC"/>
</dbReference>
<dbReference type="Pfam" id="PF00485">
    <property type="entry name" value="PRK"/>
    <property type="match status" value="1"/>
</dbReference>
<dbReference type="Gene3D" id="3.10.20.30">
    <property type="match status" value="1"/>
</dbReference>
<dbReference type="RefSeq" id="WP_242853576.1">
    <property type="nucleotide sequence ID" value="NZ_CAXUGT010000006.1"/>
</dbReference>
<dbReference type="STRING" id="39490.ERS852448_00808"/>
<protein>
    <submittedName>
        <fullName evidence="2">Uridine kinase</fullName>
        <ecNumber evidence="2">2.7.1.48</ecNumber>
    </submittedName>
</protein>
<dbReference type="Proteomes" id="UP000095492">
    <property type="component" value="Unassembled WGS sequence"/>
</dbReference>
<dbReference type="GO" id="GO:0005524">
    <property type="term" value="F:ATP binding"/>
    <property type="evidence" value="ECO:0007669"/>
    <property type="project" value="InterPro"/>
</dbReference>
<evidence type="ECO:0000313" key="2">
    <source>
        <dbReference type="EMBL" id="CUM86041.1"/>
    </source>
</evidence>
<reference evidence="2 3" key="1">
    <citation type="submission" date="2015-09" db="EMBL/GenBank/DDBJ databases">
        <authorList>
            <consortium name="Pathogen Informatics"/>
        </authorList>
    </citation>
    <scope>NUCLEOTIDE SEQUENCE [LARGE SCALE GENOMIC DNA]</scope>
    <source>
        <strain evidence="2 3">2789STDY5608891</strain>
    </source>
</reference>
<dbReference type="InterPro" id="IPR012675">
    <property type="entry name" value="Beta-grasp_dom_sf"/>
</dbReference>
<dbReference type="InterPro" id="IPR018163">
    <property type="entry name" value="Thr/Ala-tRNA-synth_IIc_edit"/>
</dbReference>
<name>A0A173S707_EUBRA</name>
<evidence type="ECO:0000259" key="1">
    <source>
        <dbReference type="Pfam" id="PF00485"/>
    </source>
</evidence>
<dbReference type="Gene3D" id="3.30.980.10">
    <property type="entry name" value="Threonyl-trna Synthetase, Chain A, domain 2"/>
    <property type="match status" value="1"/>
</dbReference>
<dbReference type="PANTHER" id="PTHR10285">
    <property type="entry name" value="URIDINE KINASE"/>
    <property type="match status" value="1"/>
</dbReference>
<sequence length="554" mass="64191">MKQQMCKITIQGTEREYPRETTFQQIADEYQSQMENDIVLVKFQQDLRELHQSVLRDGELEFITTAEKPGRDTYRRSVTLLMEAAAWKLYPNLELLVQHSIGQGYYCEFRHEDAICVPDQKMLQALKEKMQAFVEADLPIVKYNMSTQDASARFRQMGRMDKVRLMRYRRSSRVNVYELQEFPDYYYGYMVPGTGYLKYFDLIPYQNGFMLMFPGKETRKVADFEVTDKLFNTLNDSAQWGIDMGIRTVGELNDVIAAGRIQDMILVQESYMEQKIGDIAETIAADRRKKFVLIAGPSSSGKTTFSHRLSIQMTAHGLKPHPISLDDFYCNREETPLDENGEYDFECLEALDIPLFNQCMTDLLAGKEVILPVFNFKTGHREYRQKPLKLGAEDVLVIEGIHGLNEKLSYELPKENKYKIYISALTQLNIDDHNNLSTADGRLIRRMVRDARTRNTSARETLARWNSVRRGEEKNIFPYQEEADVMFNSALIYELSVLKLYAEPLLFSIDADCPEYPEAKRLLKFLDYFLPVPGENIGHNSILREFIGGSCFHV</sequence>
<gene>
    <name evidence="2" type="primary">udk</name>
    <name evidence="2" type="ORF">ERS852448_00808</name>
</gene>
<keyword evidence="2" id="KW-0418">Kinase</keyword>
<accession>A0A173S707</accession>
<feature type="domain" description="Phosphoribulokinase/uridine kinase" evidence="1">
    <location>
        <begin position="293"/>
        <end position="489"/>
    </location>
</feature>
<keyword evidence="2" id="KW-0808">Transferase</keyword>
<dbReference type="SUPFAM" id="SSF52540">
    <property type="entry name" value="P-loop containing nucleoside triphosphate hydrolases"/>
    <property type="match status" value="1"/>
</dbReference>
<dbReference type="AlphaFoldDB" id="A0A173S707"/>
<dbReference type="EC" id="2.7.1.48" evidence="2"/>
<dbReference type="Gene3D" id="3.40.50.300">
    <property type="entry name" value="P-loop containing nucleotide triphosphate hydrolases"/>
    <property type="match status" value="1"/>
</dbReference>
<evidence type="ECO:0000313" key="3">
    <source>
        <dbReference type="Proteomes" id="UP000095492"/>
    </source>
</evidence>
<organism evidence="2 3">
    <name type="scientific">Eubacterium ramulus</name>
    <dbReference type="NCBI Taxonomy" id="39490"/>
    <lineage>
        <taxon>Bacteria</taxon>
        <taxon>Bacillati</taxon>
        <taxon>Bacillota</taxon>
        <taxon>Clostridia</taxon>
        <taxon>Eubacteriales</taxon>
        <taxon>Eubacteriaceae</taxon>
        <taxon>Eubacterium</taxon>
    </lineage>
</organism>
<dbReference type="InterPro" id="IPR027417">
    <property type="entry name" value="P-loop_NTPase"/>
</dbReference>
<dbReference type="EMBL" id="CYYA01000004">
    <property type="protein sequence ID" value="CUM86041.1"/>
    <property type="molecule type" value="Genomic_DNA"/>
</dbReference>
<dbReference type="CDD" id="cd02028">
    <property type="entry name" value="UMPK_like"/>
    <property type="match status" value="1"/>
</dbReference>
<dbReference type="InterPro" id="IPR006083">
    <property type="entry name" value="PRK/URK"/>
</dbReference>
<proteinExistence type="predicted"/>
<dbReference type="SUPFAM" id="SSF55186">
    <property type="entry name" value="ThrRS/AlaRS common domain"/>
    <property type="match status" value="1"/>
</dbReference>